<sequence>MSSNMMQKPLNMKNEQVWLKFGAVAELLHETDQAIKSYEYALRHNPYSLEALRHIADLLLQNDKANEAIGYYNQLLNRDLDSNSKGEIWGMLGHCYLIKDDLKQAYDSYQRALYSLKNPNDPHLWYGIGKMYDRYGSYDNAKKAFVSVLDYEPTFEKANEIYFRLGIIYKEQGEFDTSLECFKYILTCPPTPLTEIDIWFQIGRVYEQQKKFSLAKEAFEKVKAANPKHAKVLQHLGWLYHQPNTDFTSQDEAIRYLKSSLQSDSKDAQTWYQLGRCYMAQSKHNEAYDAYQQAVFRDGKDPRFWCSIGVLYFQISQYRDALDAYHKAIQLNPNISEVWFNLGTLYEKCNNQIKDAIDAYQKALELNPNEIMFKQRIQQLRKIQAQGGSQSMSNQLPVPQEMNSNYYNSTYKVK</sequence>
<dbReference type="PANTHER" id="PTHR14017:SF1">
    <property type="entry name" value="LD02225P"/>
    <property type="match status" value="1"/>
</dbReference>
<evidence type="ECO:0000256" key="7">
    <source>
        <dbReference type="ARBA" id="ARBA00023242"/>
    </source>
</evidence>
<feature type="repeat" description="TPR" evidence="9">
    <location>
        <begin position="86"/>
        <end position="119"/>
    </location>
</feature>
<dbReference type="FunFam" id="1.25.40.10:FF:000403">
    <property type="entry name" value="General transcriptional repressor, putative"/>
    <property type="match status" value="1"/>
</dbReference>
<dbReference type="EMBL" id="MCFG01000066">
    <property type="protein sequence ID" value="ORX83732.1"/>
    <property type="molecule type" value="Genomic_DNA"/>
</dbReference>
<dbReference type="InterPro" id="IPR011990">
    <property type="entry name" value="TPR-like_helical_dom_sf"/>
</dbReference>
<accession>A0A1Y1XDH0</accession>
<comment type="caution">
    <text evidence="10">The sequence shown here is derived from an EMBL/GenBank/DDBJ whole genome shotgun (WGS) entry which is preliminary data.</text>
</comment>
<dbReference type="GO" id="GO:0031490">
    <property type="term" value="F:chromatin DNA binding"/>
    <property type="evidence" value="ECO:0007669"/>
    <property type="project" value="TreeGrafter"/>
</dbReference>
<organism evidence="10 11">
    <name type="scientific">Anaeromyces robustus</name>
    <dbReference type="NCBI Taxonomy" id="1754192"/>
    <lineage>
        <taxon>Eukaryota</taxon>
        <taxon>Fungi</taxon>
        <taxon>Fungi incertae sedis</taxon>
        <taxon>Chytridiomycota</taxon>
        <taxon>Chytridiomycota incertae sedis</taxon>
        <taxon>Neocallimastigomycetes</taxon>
        <taxon>Neocallimastigales</taxon>
        <taxon>Neocallimastigaceae</taxon>
        <taxon>Anaeromyces</taxon>
    </lineage>
</organism>
<keyword evidence="6" id="KW-0804">Transcription</keyword>
<evidence type="ECO:0000256" key="5">
    <source>
        <dbReference type="ARBA" id="ARBA00023015"/>
    </source>
</evidence>
<evidence type="ECO:0000256" key="2">
    <source>
        <dbReference type="ARBA" id="ARBA00022491"/>
    </source>
</evidence>
<dbReference type="AlphaFoldDB" id="A0A1Y1XDH0"/>
<keyword evidence="4 9" id="KW-0802">TPR repeat</keyword>
<keyword evidence="2" id="KW-0678">Repressor</keyword>
<dbReference type="GO" id="GO:0000978">
    <property type="term" value="F:RNA polymerase II cis-regulatory region sequence-specific DNA binding"/>
    <property type="evidence" value="ECO:0007669"/>
    <property type="project" value="TreeGrafter"/>
</dbReference>
<feature type="repeat" description="TPR" evidence="9">
    <location>
        <begin position="336"/>
        <end position="370"/>
    </location>
</feature>
<feature type="repeat" description="TPR" evidence="9">
    <location>
        <begin position="15"/>
        <end position="48"/>
    </location>
</feature>
<keyword evidence="7" id="KW-0539">Nucleus</keyword>
<dbReference type="InterPro" id="IPR019734">
    <property type="entry name" value="TPR_rpt"/>
</dbReference>
<evidence type="ECO:0000256" key="8">
    <source>
        <dbReference type="ARBA" id="ARBA00061082"/>
    </source>
</evidence>
<keyword evidence="5" id="KW-0805">Transcription regulation</keyword>
<dbReference type="FunFam" id="1.25.40.10:FF:000078">
    <property type="entry name" value="Transcriptional corepressor Cyc8"/>
    <property type="match status" value="1"/>
</dbReference>
<evidence type="ECO:0000256" key="3">
    <source>
        <dbReference type="ARBA" id="ARBA00022737"/>
    </source>
</evidence>
<evidence type="ECO:0000313" key="10">
    <source>
        <dbReference type="EMBL" id="ORX83732.1"/>
    </source>
</evidence>
<evidence type="ECO:0000313" key="11">
    <source>
        <dbReference type="Proteomes" id="UP000193944"/>
    </source>
</evidence>
<dbReference type="Pfam" id="PF00515">
    <property type="entry name" value="TPR_1"/>
    <property type="match status" value="2"/>
</dbReference>
<dbReference type="GO" id="GO:0005634">
    <property type="term" value="C:nucleus"/>
    <property type="evidence" value="ECO:0007669"/>
    <property type="project" value="UniProtKB-SubCell"/>
</dbReference>
<evidence type="ECO:0000256" key="1">
    <source>
        <dbReference type="ARBA" id="ARBA00004123"/>
    </source>
</evidence>
<feature type="repeat" description="TPR" evidence="9">
    <location>
        <begin position="268"/>
        <end position="301"/>
    </location>
</feature>
<dbReference type="Pfam" id="PF13181">
    <property type="entry name" value="TPR_8"/>
    <property type="match status" value="4"/>
</dbReference>
<dbReference type="PANTHER" id="PTHR14017">
    <property type="entry name" value="LYSINE-SPECIFIC DEMETHYLASE"/>
    <property type="match status" value="1"/>
</dbReference>
<feature type="repeat" description="TPR" evidence="9">
    <location>
        <begin position="196"/>
        <end position="229"/>
    </location>
</feature>
<feature type="repeat" description="TPR" evidence="9">
    <location>
        <begin position="122"/>
        <end position="155"/>
    </location>
</feature>
<dbReference type="Proteomes" id="UP000193944">
    <property type="component" value="Unassembled WGS sequence"/>
</dbReference>
<feature type="repeat" description="TPR" evidence="9">
    <location>
        <begin position="302"/>
        <end position="335"/>
    </location>
</feature>
<dbReference type="OrthoDB" id="418911at2759"/>
<evidence type="ECO:0000256" key="6">
    <source>
        <dbReference type="ARBA" id="ARBA00023163"/>
    </source>
</evidence>
<comment type="subcellular location">
    <subcellularLocation>
        <location evidence="1">Nucleus</location>
    </subcellularLocation>
</comment>
<feature type="repeat" description="TPR" evidence="9">
    <location>
        <begin position="159"/>
        <end position="192"/>
    </location>
</feature>
<reference evidence="10 11" key="2">
    <citation type="submission" date="2016-08" db="EMBL/GenBank/DDBJ databases">
        <title>Pervasive Adenine N6-methylation of Active Genes in Fungi.</title>
        <authorList>
            <consortium name="DOE Joint Genome Institute"/>
            <person name="Mondo S.J."/>
            <person name="Dannebaum R.O."/>
            <person name="Kuo R.C."/>
            <person name="Labutti K."/>
            <person name="Haridas S."/>
            <person name="Kuo A."/>
            <person name="Salamov A."/>
            <person name="Ahrendt S.R."/>
            <person name="Lipzen A."/>
            <person name="Sullivan W."/>
            <person name="Andreopoulos W.B."/>
            <person name="Clum A."/>
            <person name="Lindquist E."/>
            <person name="Daum C."/>
            <person name="Ramamoorthy G.K."/>
            <person name="Gryganskyi A."/>
            <person name="Culley D."/>
            <person name="Magnuson J.K."/>
            <person name="James T.Y."/>
            <person name="O'Malley M.A."/>
            <person name="Stajich J.E."/>
            <person name="Spatafora J.W."/>
            <person name="Visel A."/>
            <person name="Grigoriev I.V."/>
        </authorList>
    </citation>
    <scope>NUCLEOTIDE SEQUENCE [LARGE SCALE GENOMIC DNA]</scope>
    <source>
        <strain evidence="10 11">S4</strain>
    </source>
</reference>
<protein>
    <submittedName>
        <fullName evidence="10">TPR-like protein</fullName>
    </submittedName>
</protein>
<reference evidence="10 11" key="1">
    <citation type="submission" date="2016-08" db="EMBL/GenBank/DDBJ databases">
        <title>A Parts List for Fungal Cellulosomes Revealed by Comparative Genomics.</title>
        <authorList>
            <consortium name="DOE Joint Genome Institute"/>
            <person name="Haitjema C.H."/>
            <person name="Gilmore S.P."/>
            <person name="Henske J.K."/>
            <person name="Solomon K.V."/>
            <person name="De Groot R."/>
            <person name="Kuo A."/>
            <person name="Mondo S.J."/>
            <person name="Salamov A.A."/>
            <person name="Labutti K."/>
            <person name="Zhao Z."/>
            <person name="Chiniquy J."/>
            <person name="Barry K."/>
            <person name="Brewer H.M."/>
            <person name="Purvine S.O."/>
            <person name="Wright A.T."/>
            <person name="Boxma B."/>
            <person name="Van Alen T."/>
            <person name="Hackstein J.H."/>
            <person name="Baker S.E."/>
            <person name="Grigoriev I.V."/>
            <person name="O'Malley M.A."/>
        </authorList>
    </citation>
    <scope>NUCLEOTIDE SEQUENCE [LARGE SCALE GENOMIC DNA]</scope>
    <source>
        <strain evidence="10 11">S4</strain>
    </source>
</reference>
<dbReference type="STRING" id="1754192.A0A1Y1XDH0"/>
<gene>
    <name evidence="10" type="ORF">BCR32DRAFT_261052</name>
</gene>
<dbReference type="SUPFAM" id="SSF48452">
    <property type="entry name" value="TPR-like"/>
    <property type="match status" value="2"/>
</dbReference>
<dbReference type="InterPro" id="IPR051630">
    <property type="entry name" value="Corepressor-Demethylase"/>
</dbReference>
<name>A0A1Y1XDH0_9FUNG</name>
<dbReference type="PROSITE" id="PS50005">
    <property type="entry name" value="TPR"/>
    <property type="match status" value="8"/>
</dbReference>
<dbReference type="SMART" id="SM00028">
    <property type="entry name" value="TPR"/>
    <property type="match status" value="9"/>
</dbReference>
<evidence type="ECO:0000256" key="9">
    <source>
        <dbReference type="PROSITE-ProRule" id="PRU00339"/>
    </source>
</evidence>
<dbReference type="GO" id="GO:0010468">
    <property type="term" value="P:regulation of gene expression"/>
    <property type="evidence" value="ECO:0007669"/>
    <property type="project" value="TreeGrafter"/>
</dbReference>
<dbReference type="Pfam" id="PF13432">
    <property type="entry name" value="TPR_16"/>
    <property type="match status" value="1"/>
</dbReference>
<keyword evidence="11" id="KW-1185">Reference proteome</keyword>
<dbReference type="GO" id="GO:0017053">
    <property type="term" value="C:transcription repressor complex"/>
    <property type="evidence" value="ECO:0007669"/>
    <property type="project" value="UniProtKB-ARBA"/>
</dbReference>
<dbReference type="PROSITE" id="PS50293">
    <property type="entry name" value="TPR_REGION"/>
    <property type="match status" value="2"/>
</dbReference>
<comment type="similarity">
    <text evidence="8">Belongs to the CYC8/SSN6 family.</text>
</comment>
<proteinExistence type="inferred from homology"/>
<dbReference type="Gene3D" id="1.25.40.10">
    <property type="entry name" value="Tetratricopeptide repeat domain"/>
    <property type="match status" value="4"/>
</dbReference>
<keyword evidence="3" id="KW-0677">Repeat</keyword>
<evidence type="ECO:0000256" key="4">
    <source>
        <dbReference type="ARBA" id="ARBA00022803"/>
    </source>
</evidence>
<dbReference type="Pfam" id="PF14559">
    <property type="entry name" value="TPR_19"/>
    <property type="match status" value="1"/>
</dbReference>